<dbReference type="EMBL" id="JARKIE010000044">
    <property type="protein sequence ID" value="KAJ7693884.1"/>
    <property type="molecule type" value="Genomic_DNA"/>
</dbReference>
<feature type="non-terminal residue" evidence="1">
    <location>
        <position position="74"/>
    </location>
</feature>
<reference evidence="1" key="1">
    <citation type="submission" date="2023-03" db="EMBL/GenBank/DDBJ databases">
        <title>Massive genome expansion in bonnet fungi (Mycena s.s.) driven by repeated elements and novel gene families across ecological guilds.</title>
        <authorList>
            <consortium name="Lawrence Berkeley National Laboratory"/>
            <person name="Harder C.B."/>
            <person name="Miyauchi S."/>
            <person name="Viragh M."/>
            <person name="Kuo A."/>
            <person name="Thoen E."/>
            <person name="Andreopoulos B."/>
            <person name="Lu D."/>
            <person name="Skrede I."/>
            <person name="Drula E."/>
            <person name="Henrissat B."/>
            <person name="Morin E."/>
            <person name="Kohler A."/>
            <person name="Barry K."/>
            <person name="LaButti K."/>
            <person name="Morin E."/>
            <person name="Salamov A."/>
            <person name="Lipzen A."/>
            <person name="Mereny Z."/>
            <person name="Hegedus B."/>
            <person name="Baldrian P."/>
            <person name="Stursova M."/>
            <person name="Weitz H."/>
            <person name="Taylor A."/>
            <person name="Grigoriev I.V."/>
            <person name="Nagy L.G."/>
            <person name="Martin F."/>
            <person name="Kauserud H."/>
        </authorList>
    </citation>
    <scope>NUCLEOTIDE SEQUENCE</scope>
    <source>
        <strain evidence="1">CBHHK067</strain>
    </source>
</reference>
<proteinExistence type="predicted"/>
<comment type="caution">
    <text evidence="1">The sequence shown here is derived from an EMBL/GenBank/DDBJ whole genome shotgun (WGS) entry which is preliminary data.</text>
</comment>
<dbReference type="AlphaFoldDB" id="A0AAD7DL89"/>
<keyword evidence="2" id="KW-1185">Reference proteome</keyword>
<dbReference type="Gene3D" id="1.20.1280.50">
    <property type="match status" value="1"/>
</dbReference>
<protein>
    <recommendedName>
        <fullName evidence="3">F-box domain-containing protein</fullName>
    </recommendedName>
</protein>
<feature type="non-terminal residue" evidence="1">
    <location>
        <position position="1"/>
    </location>
</feature>
<dbReference type="Proteomes" id="UP001221757">
    <property type="component" value="Unassembled WGS sequence"/>
</dbReference>
<organism evidence="1 2">
    <name type="scientific">Mycena rosella</name>
    <name type="common">Pink bonnet</name>
    <name type="synonym">Agaricus rosellus</name>
    <dbReference type="NCBI Taxonomy" id="1033263"/>
    <lineage>
        <taxon>Eukaryota</taxon>
        <taxon>Fungi</taxon>
        <taxon>Dikarya</taxon>
        <taxon>Basidiomycota</taxon>
        <taxon>Agaricomycotina</taxon>
        <taxon>Agaricomycetes</taxon>
        <taxon>Agaricomycetidae</taxon>
        <taxon>Agaricales</taxon>
        <taxon>Marasmiineae</taxon>
        <taxon>Mycenaceae</taxon>
        <taxon>Mycena</taxon>
    </lineage>
</organism>
<sequence>LDSLQTQLQNVQHQLDAIVYPVLTLPPEITSEIFVHCLPDRRKWDVVNPKEAPLLLMHVCSAWRNITISTPALW</sequence>
<evidence type="ECO:0000313" key="1">
    <source>
        <dbReference type="EMBL" id="KAJ7693884.1"/>
    </source>
</evidence>
<evidence type="ECO:0000313" key="2">
    <source>
        <dbReference type="Proteomes" id="UP001221757"/>
    </source>
</evidence>
<evidence type="ECO:0008006" key="3">
    <source>
        <dbReference type="Google" id="ProtNLM"/>
    </source>
</evidence>
<gene>
    <name evidence="1" type="ORF">B0H17DRAFT_840283</name>
</gene>
<accession>A0AAD7DL89</accession>
<name>A0AAD7DL89_MYCRO</name>